<keyword evidence="12" id="KW-1185">Reference proteome</keyword>
<sequence>MERFDWKFVIKFNIFSLWIIGLWPSDNEYKFTFYTLYAVISIGVFINGLGILITISIFMVNVDSEDLEEVIMYFVEEILVNIKVIMLIKNMRLLKQIMTTLNSDVFQPKNFRQRQLIAPALDFWKMVYNVFTAAGGPTVVLWLIAPLLIRTKEFQLPFKIWYPYNTKVSPLYEITYCHQTLAYVYTAISVYNADMLIAALMVFIGAQCDILSDDLRNLRDNTVVSFNKKLRNCIRHHQLILTYIVTITFYLIQISTYCWFGNEAKVKSNQISHAVFESDWIHQPLERKKNILMIIIRSQKPIRLSAFNLFYLSLDIYIQ</sequence>
<keyword evidence="6 10" id="KW-1133">Transmembrane helix</keyword>
<evidence type="ECO:0000256" key="5">
    <source>
        <dbReference type="ARBA" id="ARBA00022725"/>
    </source>
</evidence>
<evidence type="ECO:0000256" key="10">
    <source>
        <dbReference type="SAM" id="Phobius"/>
    </source>
</evidence>
<reference evidence="11 12" key="1">
    <citation type="submission" date="2017-03" db="EMBL/GenBank/DDBJ databases">
        <title>Genome of the blue death feigning beetle - Asbolus verrucosus.</title>
        <authorList>
            <person name="Rider S.D."/>
        </authorList>
    </citation>
    <scope>NUCLEOTIDE SEQUENCE [LARGE SCALE GENOMIC DNA]</scope>
    <source>
        <strain evidence="11">Butters</strain>
        <tissue evidence="11">Head and leg muscle</tissue>
    </source>
</reference>
<proteinExistence type="predicted"/>
<keyword evidence="3" id="KW-0716">Sensory transduction</keyword>
<dbReference type="GO" id="GO:0005886">
    <property type="term" value="C:plasma membrane"/>
    <property type="evidence" value="ECO:0007669"/>
    <property type="project" value="UniProtKB-SubCell"/>
</dbReference>
<feature type="transmembrane region" description="Helical" evidence="10">
    <location>
        <begin position="182"/>
        <end position="206"/>
    </location>
</feature>
<dbReference type="PANTHER" id="PTHR21137:SF35">
    <property type="entry name" value="ODORANT RECEPTOR 19A-RELATED"/>
    <property type="match status" value="1"/>
</dbReference>
<keyword evidence="4 10" id="KW-0812">Transmembrane</keyword>
<keyword evidence="2" id="KW-1003">Cell membrane</keyword>
<feature type="transmembrane region" description="Helical" evidence="10">
    <location>
        <begin position="126"/>
        <end position="149"/>
    </location>
</feature>
<accession>A0A482VZ14</accession>
<dbReference type="InterPro" id="IPR004117">
    <property type="entry name" value="7tm6_olfct_rcpt"/>
</dbReference>
<evidence type="ECO:0000256" key="1">
    <source>
        <dbReference type="ARBA" id="ARBA00004651"/>
    </source>
</evidence>
<keyword evidence="5" id="KW-0552">Olfaction</keyword>
<keyword evidence="7 10" id="KW-0472">Membrane</keyword>
<evidence type="ECO:0000256" key="4">
    <source>
        <dbReference type="ARBA" id="ARBA00022692"/>
    </source>
</evidence>
<evidence type="ECO:0000256" key="7">
    <source>
        <dbReference type="ARBA" id="ARBA00023136"/>
    </source>
</evidence>
<dbReference type="Proteomes" id="UP000292052">
    <property type="component" value="Unassembled WGS sequence"/>
</dbReference>
<evidence type="ECO:0000256" key="6">
    <source>
        <dbReference type="ARBA" id="ARBA00022989"/>
    </source>
</evidence>
<dbReference type="Pfam" id="PF02949">
    <property type="entry name" value="7tm_6"/>
    <property type="match status" value="1"/>
</dbReference>
<evidence type="ECO:0000256" key="3">
    <source>
        <dbReference type="ARBA" id="ARBA00022606"/>
    </source>
</evidence>
<dbReference type="GO" id="GO:0007165">
    <property type="term" value="P:signal transduction"/>
    <property type="evidence" value="ECO:0007669"/>
    <property type="project" value="UniProtKB-KW"/>
</dbReference>
<evidence type="ECO:0000256" key="9">
    <source>
        <dbReference type="ARBA" id="ARBA00023224"/>
    </source>
</evidence>
<dbReference type="AlphaFoldDB" id="A0A482VZ14"/>
<evidence type="ECO:0000256" key="8">
    <source>
        <dbReference type="ARBA" id="ARBA00023170"/>
    </source>
</evidence>
<protein>
    <submittedName>
        <fullName evidence="11">7tm 6 domain containing protein</fullName>
    </submittedName>
</protein>
<evidence type="ECO:0000313" key="12">
    <source>
        <dbReference type="Proteomes" id="UP000292052"/>
    </source>
</evidence>
<name>A0A482VZ14_ASBVE</name>
<dbReference type="PANTHER" id="PTHR21137">
    <property type="entry name" value="ODORANT RECEPTOR"/>
    <property type="match status" value="1"/>
</dbReference>
<evidence type="ECO:0000256" key="2">
    <source>
        <dbReference type="ARBA" id="ARBA00022475"/>
    </source>
</evidence>
<gene>
    <name evidence="11" type="ORF">BDFB_013412</name>
</gene>
<keyword evidence="8" id="KW-0675">Receptor</keyword>
<comment type="subcellular location">
    <subcellularLocation>
        <location evidence="1">Cell membrane</location>
        <topology evidence="1">Multi-pass membrane protein</topology>
    </subcellularLocation>
</comment>
<dbReference type="OrthoDB" id="8196465at2759"/>
<comment type="caution">
    <text evidence="11">The sequence shown here is derived from an EMBL/GenBank/DDBJ whole genome shotgun (WGS) entry which is preliminary data.</text>
</comment>
<feature type="non-terminal residue" evidence="11">
    <location>
        <position position="319"/>
    </location>
</feature>
<feature type="transmembrane region" description="Helical" evidence="10">
    <location>
        <begin position="36"/>
        <end position="58"/>
    </location>
</feature>
<keyword evidence="9" id="KW-0807">Transducer</keyword>
<organism evidence="11 12">
    <name type="scientific">Asbolus verrucosus</name>
    <name type="common">Desert ironclad beetle</name>
    <dbReference type="NCBI Taxonomy" id="1661398"/>
    <lineage>
        <taxon>Eukaryota</taxon>
        <taxon>Metazoa</taxon>
        <taxon>Ecdysozoa</taxon>
        <taxon>Arthropoda</taxon>
        <taxon>Hexapoda</taxon>
        <taxon>Insecta</taxon>
        <taxon>Pterygota</taxon>
        <taxon>Neoptera</taxon>
        <taxon>Endopterygota</taxon>
        <taxon>Coleoptera</taxon>
        <taxon>Polyphaga</taxon>
        <taxon>Cucujiformia</taxon>
        <taxon>Tenebrionidae</taxon>
        <taxon>Pimeliinae</taxon>
        <taxon>Asbolus</taxon>
    </lineage>
</organism>
<dbReference type="GO" id="GO:0004984">
    <property type="term" value="F:olfactory receptor activity"/>
    <property type="evidence" value="ECO:0007669"/>
    <property type="project" value="InterPro"/>
</dbReference>
<dbReference type="EMBL" id="QDEB01047618">
    <property type="protein sequence ID" value="RZC37966.1"/>
    <property type="molecule type" value="Genomic_DNA"/>
</dbReference>
<evidence type="ECO:0000313" key="11">
    <source>
        <dbReference type="EMBL" id="RZC37966.1"/>
    </source>
</evidence>
<dbReference type="GO" id="GO:0005549">
    <property type="term" value="F:odorant binding"/>
    <property type="evidence" value="ECO:0007669"/>
    <property type="project" value="InterPro"/>
</dbReference>
<feature type="transmembrane region" description="Helical" evidence="10">
    <location>
        <begin position="239"/>
        <end position="260"/>
    </location>
</feature>